<comment type="caution">
    <text evidence="1">The sequence shown here is derived from an EMBL/GenBank/DDBJ whole genome shotgun (WGS) entry which is preliminary data.</text>
</comment>
<dbReference type="EMBL" id="LAZR01054392">
    <property type="protein sequence ID" value="KKK78658.1"/>
    <property type="molecule type" value="Genomic_DNA"/>
</dbReference>
<feature type="non-terminal residue" evidence="1">
    <location>
        <position position="1"/>
    </location>
</feature>
<organism evidence="1">
    <name type="scientific">marine sediment metagenome</name>
    <dbReference type="NCBI Taxonomy" id="412755"/>
    <lineage>
        <taxon>unclassified sequences</taxon>
        <taxon>metagenomes</taxon>
        <taxon>ecological metagenomes</taxon>
    </lineage>
</organism>
<dbReference type="SUPFAM" id="SSF89372">
    <property type="entry name" value="Fucose-specific lectin"/>
    <property type="match status" value="1"/>
</dbReference>
<name>A0A0F8YB89_9ZZZZ</name>
<protein>
    <submittedName>
        <fullName evidence="1">Uncharacterized protein</fullName>
    </submittedName>
</protein>
<feature type="non-terminal residue" evidence="1">
    <location>
        <position position="399"/>
    </location>
</feature>
<sequence>QFFHVRVDFYDNIAFEGDAFLSADSRENLEAFINQEILEDPYAVFGMNARGIFLELDEIGIVFFDATHFVPGFSRLSQPYSFEPNQTYFPKVFLISATGTIRESGLPQPNSFSCTKCSRFGNNNFNTNVCSYSFVAQNFGLDTQPFNFQIDFYADTGKQHLIRRFEAIPGSDDLQYMEVDNQPATDQWNEFGLPIAAEDAVFIQINPVLDPTAGFLCGVTYTVQVNECRSPGGICSDFSKINPSNWLASLVGGGGETIDDQLEADNEVMLGLSMKSINNKLCIAWRTPDNNLKFAQLNGEEWTTQVVTAENQTAYCDLADINGLPSISHVARRNGNTIETVLTLEGGSWNSWPNVIFSQADILVNPRSLLEYDDAPMTVFIQTAEGQPTFLLNSGVSAT</sequence>
<accession>A0A0F8YB89</accession>
<proteinExistence type="predicted"/>
<dbReference type="AlphaFoldDB" id="A0A0F8YB89"/>
<gene>
    <name evidence="1" type="ORF">LCGC14_2841370</name>
</gene>
<evidence type="ECO:0000313" key="1">
    <source>
        <dbReference type="EMBL" id="KKK78658.1"/>
    </source>
</evidence>
<reference evidence="1" key="1">
    <citation type="journal article" date="2015" name="Nature">
        <title>Complex archaea that bridge the gap between prokaryotes and eukaryotes.</title>
        <authorList>
            <person name="Spang A."/>
            <person name="Saw J.H."/>
            <person name="Jorgensen S.L."/>
            <person name="Zaremba-Niedzwiedzka K."/>
            <person name="Martijn J."/>
            <person name="Lind A.E."/>
            <person name="van Eijk R."/>
            <person name="Schleper C."/>
            <person name="Guy L."/>
            <person name="Ettema T.J."/>
        </authorList>
    </citation>
    <scope>NUCLEOTIDE SEQUENCE</scope>
</reference>